<dbReference type="CDD" id="cd02021">
    <property type="entry name" value="GntK"/>
    <property type="match status" value="1"/>
</dbReference>
<dbReference type="Pfam" id="PF13671">
    <property type="entry name" value="AAA_33"/>
    <property type="match status" value="1"/>
</dbReference>
<feature type="signal peptide" evidence="10">
    <location>
        <begin position="1"/>
        <end position="21"/>
    </location>
</feature>
<evidence type="ECO:0000256" key="7">
    <source>
        <dbReference type="ARBA" id="ARBA00022840"/>
    </source>
</evidence>
<organism evidence="11 12">
    <name type="scientific">Microbacterium sediminicola</name>
    <dbReference type="NCBI Taxonomy" id="415210"/>
    <lineage>
        <taxon>Bacteria</taxon>
        <taxon>Bacillati</taxon>
        <taxon>Actinomycetota</taxon>
        <taxon>Actinomycetes</taxon>
        <taxon>Micrococcales</taxon>
        <taxon>Microbacteriaceae</taxon>
        <taxon>Microbacterium</taxon>
    </lineage>
</organism>
<dbReference type="EMBL" id="BAAAPL010000002">
    <property type="protein sequence ID" value="GAA1704890.1"/>
    <property type="molecule type" value="Genomic_DNA"/>
</dbReference>
<keyword evidence="4 9" id="KW-0808">Transferase</keyword>
<evidence type="ECO:0000256" key="10">
    <source>
        <dbReference type="SAM" id="SignalP"/>
    </source>
</evidence>
<dbReference type="InterPro" id="IPR027417">
    <property type="entry name" value="P-loop_NTPase"/>
</dbReference>
<dbReference type="InterPro" id="IPR006001">
    <property type="entry name" value="Therm_gnt_kin"/>
</dbReference>
<keyword evidence="6 9" id="KW-0418">Kinase</keyword>
<dbReference type="PANTHER" id="PTHR43442">
    <property type="entry name" value="GLUCONOKINASE-RELATED"/>
    <property type="match status" value="1"/>
</dbReference>
<keyword evidence="7 9" id="KW-0067">ATP-binding</keyword>
<dbReference type="SUPFAM" id="SSF52540">
    <property type="entry name" value="P-loop containing nucleoside triphosphate hydrolases"/>
    <property type="match status" value="1"/>
</dbReference>
<evidence type="ECO:0000256" key="8">
    <source>
        <dbReference type="ARBA" id="ARBA00048090"/>
    </source>
</evidence>
<comment type="caution">
    <text evidence="11">The sequence shown here is derived from an EMBL/GenBank/DDBJ whole genome shotgun (WGS) entry which is preliminary data.</text>
</comment>
<dbReference type="EC" id="2.7.1.12" evidence="3 9"/>
<evidence type="ECO:0000256" key="6">
    <source>
        <dbReference type="ARBA" id="ARBA00022777"/>
    </source>
</evidence>
<evidence type="ECO:0000256" key="3">
    <source>
        <dbReference type="ARBA" id="ARBA00012054"/>
    </source>
</evidence>
<keyword evidence="12" id="KW-1185">Reference proteome</keyword>
<evidence type="ECO:0000313" key="12">
    <source>
        <dbReference type="Proteomes" id="UP001501690"/>
    </source>
</evidence>
<evidence type="ECO:0000256" key="4">
    <source>
        <dbReference type="ARBA" id="ARBA00022679"/>
    </source>
</evidence>
<evidence type="ECO:0000256" key="9">
    <source>
        <dbReference type="RuleBase" id="RU363066"/>
    </source>
</evidence>
<reference evidence="11 12" key="1">
    <citation type="journal article" date="2019" name="Int. J. Syst. Evol. Microbiol.">
        <title>The Global Catalogue of Microorganisms (GCM) 10K type strain sequencing project: providing services to taxonomists for standard genome sequencing and annotation.</title>
        <authorList>
            <consortium name="The Broad Institute Genomics Platform"/>
            <consortium name="The Broad Institute Genome Sequencing Center for Infectious Disease"/>
            <person name="Wu L."/>
            <person name="Ma J."/>
        </authorList>
    </citation>
    <scope>NUCLEOTIDE SEQUENCE [LARGE SCALE GENOMIC DNA]</scope>
    <source>
        <strain evidence="11 12">JCM 15577</strain>
    </source>
</reference>
<evidence type="ECO:0000313" key="11">
    <source>
        <dbReference type="EMBL" id="GAA1704890.1"/>
    </source>
</evidence>
<protein>
    <recommendedName>
        <fullName evidence="3 9">Gluconokinase</fullName>
        <ecNumber evidence="3 9">2.7.1.12</ecNumber>
    </recommendedName>
</protein>
<evidence type="ECO:0000256" key="1">
    <source>
        <dbReference type="ARBA" id="ARBA00004761"/>
    </source>
</evidence>
<dbReference type="PANTHER" id="PTHR43442:SF3">
    <property type="entry name" value="GLUCONOKINASE-RELATED"/>
    <property type="match status" value="1"/>
</dbReference>
<feature type="chain" id="PRO_5046807401" description="Gluconokinase" evidence="10">
    <location>
        <begin position="22"/>
        <end position="170"/>
    </location>
</feature>
<keyword evidence="5 9" id="KW-0547">Nucleotide-binding</keyword>
<comment type="pathway">
    <text evidence="1">Carbohydrate acid metabolism.</text>
</comment>
<dbReference type="NCBIfam" id="TIGR01313">
    <property type="entry name" value="therm_gnt_kin"/>
    <property type="match status" value="1"/>
</dbReference>
<sequence length="170" mass="17959">MSIVVMGVSAVGKSSVGVALAALLGMPFVDGDDLHPPANVAKMSAGIALTDADRWPWLGAVAECLRDDGDLVMACSALTRAYRDRIRDGAPQTAFIDLWGEPHLLAARAAARADHFMPASLLESQLAIYEPLGTDELGIRLDVSADPPTLARAAAEWFGRRDASSNSACR</sequence>
<accession>A0ABN2IGZ2</accession>
<dbReference type="Proteomes" id="UP001501690">
    <property type="component" value="Unassembled WGS sequence"/>
</dbReference>
<comment type="catalytic activity">
    <reaction evidence="8 9">
        <text>D-gluconate + ATP = 6-phospho-D-gluconate + ADP + H(+)</text>
        <dbReference type="Rhea" id="RHEA:19433"/>
        <dbReference type="ChEBI" id="CHEBI:15378"/>
        <dbReference type="ChEBI" id="CHEBI:18391"/>
        <dbReference type="ChEBI" id="CHEBI:30616"/>
        <dbReference type="ChEBI" id="CHEBI:58759"/>
        <dbReference type="ChEBI" id="CHEBI:456216"/>
        <dbReference type="EC" id="2.7.1.12"/>
    </reaction>
</comment>
<comment type="similarity">
    <text evidence="2 9">Belongs to the gluconokinase GntK/GntV family.</text>
</comment>
<dbReference type="RefSeq" id="WP_344072844.1">
    <property type="nucleotide sequence ID" value="NZ_BAAAPL010000002.1"/>
</dbReference>
<evidence type="ECO:0000256" key="2">
    <source>
        <dbReference type="ARBA" id="ARBA00008420"/>
    </source>
</evidence>
<name>A0ABN2IGZ2_9MICO</name>
<proteinExistence type="inferred from homology"/>
<keyword evidence="10" id="KW-0732">Signal</keyword>
<evidence type="ECO:0000256" key="5">
    <source>
        <dbReference type="ARBA" id="ARBA00022741"/>
    </source>
</evidence>
<gene>
    <name evidence="11" type="ORF">GCM10009808_23560</name>
</gene>
<dbReference type="Gene3D" id="3.40.50.300">
    <property type="entry name" value="P-loop containing nucleotide triphosphate hydrolases"/>
    <property type="match status" value="1"/>
</dbReference>